<dbReference type="PROSITE" id="PS51387">
    <property type="entry name" value="FAD_PCMH"/>
    <property type="match status" value="1"/>
</dbReference>
<dbReference type="InterPro" id="IPR036010">
    <property type="entry name" value="2Fe-2S_ferredoxin-like_sf"/>
</dbReference>
<evidence type="ECO:0000259" key="6">
    <source>
        <dbReference type="PROSITE" id="PS51085"/>
    </source>
</evidence>
<keyword evidence="3" id="KW-0274">FAD</keyword>
<dbReference type="InterPro" id="IPR005107">
    <property type="entry name" value="CO_DH_flav_C"/>
</dbReference>
<dbReference type="Gene3D" id="3.30.465.10">
    <property type="match status" value="1"/>
</dbReference>
<sequence length="471" mass="51702">MISFILNNKEVSTAMPHGTPLLDFVRYNQYLTGTKIGCREGDCGACTVIVGELSTGELRYRTATSCLMPLGNAHGKHIVTIEGLNMDDLNPVQQAMADESATQCGFCTPGFVVSMAGFCLSKKAPTSQNAIAAVDGNICRCTGYKSIERAATRVAHLLVQRQDEDPVKFAVKQAILPSYFFTMKERLQTLLLHLNGELTNENPAAQRVGGGTDVYVQKHDEIKDASIQFLFDQPDLNGIKQEGNQCLIGPSTTVTDLIESPIMQTYFPEFNQYTTLISSTPIRNMATIGGNFMNASPIGDFTIFFLALNATVTLCGGNVYRDLPLRDLYIGYKTLDKRPDEYLEQIQFDLPDKNTRFNFEKVSKRTHLDIASVNSAISITVEGDVITNVRLSAGGVAPIPKQLPQTAEFLTGKLLTEALINEATAIAQTEIAPISDARGTETYKRLLLSQLIKAHFIKLFPALDVRRLLVG</sequence>
<dbReference type="InterPro" id="IPR006058">
    <property type="entry name" value="2Fe2S_fd_BS"/>
</dbReference>
<dbReference type="SMART" id="SM01092">
    <property type="entry name" value="CO_deh_flav_C"/>
    <property type="match status" value="1"/>
</dbReference>
<dbReference type="PANTHER" id="PTHR45444">
    <property type="entry name" value="XANTHINE DEHYDROGENASE"/>
    <property type="match status" value="1"/>
</dbReference>
<name>A0ABW6AGF4_9BACT</name>
<dbReference type="Pfam" id="PF00941">
    <property type="entry name" value="FAD_binding_5"/>
    <property type="match status" value="1"/>
</dbReference>
<keyword evidence="9" id="KW-1185">Reference proteome</keyword>
<proteinExistence type="predicted"/>
<accession>A0ABW6AGF4</accession>
<dbReference type="InterPro" id="IPR016208">
    <property type="entry name" value="Ald_Oxase/xanthine_DH-like"/>
</dbReference>
<keyword evidence="2" id="KW-0479">Metal-binding</keyword>
<dbReference type="SUPFAM" id="SSF47741">
    <property type="entry name" value="CO dehydrogenase ISP C-domain like"/>
    <property type="match status" value="1"/>
</dbReference>
<reference evidence="9" key="1">
    <citation type="journal article" date="2019" name="Int. J. Syst. Evol. Microbiol.">
        <title>The Global Catalogue of Microorganisms (GCM) 10K type strain sequencing project: providing services to taxonomists for standard genome sequencing and annotation.</title>
        <authorList>
            <consortium name="The Broad Institute Genomics Platform"/>
            <consortium name="The Broad Institute Genome Sequencing Center for Infectious Disease"/>
            <person name="Wu L."/>
            <person name="Ma J."/>
        </authorList>
    </citation>
    <scope>NUCLEOTIDE SEQUENCE [LARGE SCALE GENOMIC DNA]</scope>
    <source>
        <strain evidence="9">KCTC 52490</strain>
    </source>
</reference>
<dbReference type="PROSITE" id="PS00197">
    <property type="entry name" value="2FE2S_FER_1"/>
    <property type="match status" value="1"/>
</dbReference>
<dbReference type="PANTHER" id="PTHR45444:SF3">
    <property type="entry name" value="XANTHINE DEHYDROGENASE"/>
    <property type="match status" value="1"/>
</dbReference>
<comment type="caution">
    <text evidence="8">The sequence shown here is derived from an EMBL/GenBank/DDBJ whole genome shotgun (WGS) entry which is preliminary data.</text>
</comment>
<dbReference type="InterPro" id="IPR002346">
    <property type="entry name" value="Mopterin_DH_FAD-bd"/>
</dbReference>
<dbReference type="EMBL" id="JBHUOM010000002">
    <property type="protein sequence ID" value="MFD2934521.1"/>
    <property type="molecule type" value="Genomic_DNA"/>
</dbReference>
<evidence type="ECO:0000256" key="1">
    <source>
        <dbReference type="ARBA" id="ARBA00022630"/>
    </source>
</evidence>
<evidence type="ECO:0000256" key="5">
    <source>
        <dbReference type="ARBA" id="ARBA00023004"/>
    </source>
</evidence>
<dbReference type="RefSeq" id="WP_381500527.1">
    <property type="nucleotide sequence ID" value="NZ_JBHUOM010000002.1"/>
</dbReference>
<evidence type="ECO:0000259" key="7">
    <source>
        <dbReference type="PROSITE" id="PS51387"/>
    </source>
</evidence>
<dbReference type="Pfam" id="PF03450">
    <property type="entry name" value="CO_deh_flav_C"/>
    <property type="match status" value="1"/>
</dbReference>
<dbReference type="CDD" id="cd00207">
    <property type="entry name" value="fer2"/>
    <property type="match status" value="1"/>
</dbReference>
<evidence type="ECO:0000313" key="9">
    <source>
        <dbReference type="Proteomes" id="UP001597512"/>
    </source>
</evidence>
<dbReference type="SUPFAM" id="SSF55447">
    <property type="entry name" value="CO dehydrogenase flavoprotein C-terminal domain-like"/>
    <property type="match status" value="1"/>
</dbReference>
<gene>
    <name evidence="8" type="ORF">ACFS25_12070</name>
</gene>
<dbReference type="Proteomes" id="UP001597512">
    <property type="component" value="Unassembled WGS sequence"/>
</dbReference>
<organism evidence="8 9">
    <name type="scientific">Spirosoma flavum</name>
    <dbReference type="NCBI Taxonomy" id="2048557"/>
    <lineage>
        <taxon>Bacteria</taxon>
        <taxon>Pseudomonadati</taxon>
        <taxon>Bacteroidota</taxon>
        <taxon>Cytophagia</taxon>
        <taxon>Cytophagales</taxon>
        <taxon>Cytophagaceae</taxon>
        <taxon>Spirosoma</taxon>
    </lineage>
</organism>
<dbReference type="Gene3D" id="3.10.20.30">
    <property type="match status" value="1"/>
</dbReference>
<dbReference type="InterPro" id="IPR012175">
    <property type="entry name" value="Xanth_DH_ssu_bac"/>
</dbReference>
<dbReference type="InterPro" id="IPR016169">
    <property type="entry name" value="FAD-bd_PCMH_sub2"/>
</dbReference>
<dbReference type="InterPro" id="IPR036884">
    <property type="entry name" value="2Fe-2S-bd_dom_sf"/>
</dbReference>
<dbReference type="Pfam" id="PF00111">
    <property type="entry name" value="Fer2"/>
    <property type="match status" value="1"/>
</dbReference>
<keyword evidence="4" id="KW-0560">Oxidoreductase</keyword>
<evidence type="ECO:0000313" key="8">
    <source>
        <dbReference type="EMBL" id="MFD2934521.1"/>
    </source>
</evidence>
<feature type="domain" description="FAD-binding PCMH-type" evidence="7">
    <location>
        <begin position="168"/>
        <end position="353"/>
    </location>
</feature>
<dbReference type="InterPro" id="IPR036683">
    <property type="entry name" value="CO_DH_flav_C_dom_sf"/>
</dbReference>
<dbReference type="PROSITE" id="PS51085">
    <property type="entry name" value="2FE2S_FER_2"/>
    <property type="match status" value="1"/>
</dbReference>
<dbReference type="InterPro" id="IPR036318">
    <property type="entry name" value="FAD-bd_PCMH-like_sf"/>
</dbReference>
<dbReference type="Gene3D" id="3.30.390.50">
    <property type="entry name" value="CO dehydrogenase flavoprotein, C-terminal domain"/>
    <property type="match status" value="1"/>
</dbReference>
<evidence type="ECO:0000256" key="2">
    <source>
        <dbReference type="ARBA" id="ARBA00022723"/>
    </source>
</evidence>
<dbReference type="PIRSF" id="PIRSF036557">
    <property type="entry name" value="XdhA_RC"/>
    <property type="match status" value="1"/>
</dbReference>
<dbReference type="Pfam" id="PF01799">
    <property type="entry name" value="Fer2_2"/>
    <property type="match status" value="1"/>
</dbReference>
<dbReference type="InterPro" id="IPR012675">
    <property type="entry name" value="Beta-grasp_dom_sf"/>
</dbReference>
<evidence type="ECO:0000256" key="3">
    <source>
        <dbReference type="ARBA" id="ARBA00022827"/>
    </source>
</evidence>
<keyword evidence="1" id="KW-0285">Flavoprotein</keyword>
<feature type="domain" description="2Fe-2S ferredoxin-type" evidence="6">
    <location>
        <begin position="1"/>
        <end position="84"/>
    </location>
</feature>
<dbReference type="Gene3D" id="1.10.150.120">
    <property type="entry name" value="[2Fe-2S]-binding domain"/>
    <property type="match status" value="1"/>
</dbReference>
<dbReference type="InterPro" id="IPR002888">
    <property type="entry name" value="2Fe-2S-bd"/>
</dbReference>
<dbReference type="SUPFAM" id="SSF56176">
    <property type="entry name" value="FAD-binding/transporter-associated domain-like"/>
    <property type="match status" value="1"/>
</dbReference>
<dbReference type="SUPFAM" id="SSF54292">
    <property type="entry name" value="2Fe-2S ferredoxin-like"/>
    <property type="match status" value="1"/>
</dbReference>
<keyword evidence="5" id="KW-0408">Iron</keyword>
<dbReference type="InterPro" id="IPR001041">
    <property type="entry name" value="2Fe-2S_ferredoxin-type"/>
</dbReference>
<evidence type="ECO:0000256" key="4">
    <source>
        <dbReference type="ARBA" id="ARBA00023002"/>
    </source>
</evidence>
<dbReference type="InterPro" id="IPR016166">
    <property type="entry name" value="FAD-bd_PCMH"/>
</dbReference>
<protein>
    <submittedName>
        <fullName evidence="8">FAD binding domain-containing protein</fullName>
    </submittedName>
</protein>